<gene>
    <name evidence="1" type="ORF">HMPREF0682_1913</name>
</gene>
<protein>
    <submittedName>
        <fullName evidence="1">Uncharacterized protein</fullName>
    </submittedName>
</protein>
<organism evidence="1 2">
    <name type="scientific">Propionibacterium acidifaciens F0233</name>
    <dbReference type="NCBI Taxonomy" id="553198"/>
    <lineage>
        <taxon>Bacteria</taxon>
        <taxon>Bacillati</taxon>
        <taxon>Actinomycetota</taxon>
        <taxon>Actinomycetes</taxon>
        <taxon>Propionibacteriales</taxon>
        <taxon>Propionibacteriaceae</taxon>
        <taxon>Propionibacterium</taxon>
    </lineage>
</organism>
<evidence type="ECO:0000313" key="2">
    <source>
        <dbReference type="Proteomes" id="UP000017052"/>
    </source>
</evidence>
<evidence type="ECO:0000313" key="1">
    <source>
        <dbReference type="EMBL" id="ERK57486.1"/>
    </source>
</evidence>
<reference evidence="1" key="1">
    <citation type="submission" date="2013-08" db="EMBL/GenBank/DDBJ databases">
        <authorList>
            <person name="Durkin A.S."/>
            <person name="Haft D.R."/>
            <person name="McCorrison J."/>
            <person name="Torralba M."/>
            <person name="Gillis M."/>
            <person name="Haft D.H."/>
            <person name="Methe B."/>
            <person name="Sutton G."/>
            <person name="Nelson K.E."/>
        </authorList>
    </citation>
    <scope>NUCLEOTIDE SEQUENCE [LARGE SCALE GENOMIC DNA]</scope>
    <source>
        <strain evidence="1">F0233</strain>
    </source>
</reference>
<proteinExistence type="predicted"/>
<keyword evidence="2" id="KW-1185">Reference proteome</keyword>
<accession>U2QLX8</accession>
<dbReference type="EMBL" id="ACVN02000153">
    <property type="protein sequence ID" value="ERK57486.1"/>
    <property type="molecule type" value="Genomic_DNA"/>
</dbReference>
<comment type="caution">
    <text evidence="1">The sequence shown here is derived from an EMBL/GenBank/DDBJ whole genome shotgun (WGS) entry which is preliminary data.</text>
</comment>
<dbReference type="Proteomes" id="UP000017052">
    <property type="component" value="Unassembled WGS sequence"/>
</dbReference>
<name>U2QLX8_9ACTN</name>
<dbReference type="AlphaFoldDB" id="U2QLX8"/>
<sequence>MMAMSAMLMERYGIDVPRNVLRALRTPADLLECINDGFCSSGRVV</sequence>